<dbReference type="InterPro" id="IPR011050">
    <property type="entry name" value="Pectin_lyase_fold/virulence"/>
</dbReference>
<dbReference type="OrthoDB" id="218680at2"/>
<dbReference type="InterPro" id="IPR008638">
    <property type="entry name" value="FhaB/CdiA-like_TPS"/>
</dbReference>
<dbReference type="AlphaFoldDB" id="A0A3M8QQZ4"/>
<dbReference type="InterPro" id="IPR012334">
    <property type="entry name" value="Pectin_lyas_fold"/>
</dbReference>
<feature type="signal peptide" evidence="1">
    <location>
        <begin position="1"/>
        <end position="33"/>
    </location>
</feature>
<feature type="chain" id="PRO_5018239331" evidence="1">
    <location>
        <begin position="34"/>
        <end position="773"/>
    </location>
</feature>
<dbReference type="SUPFAM" id="SSF51126">
    <property type="entry name" value="Pectin lyase-like"/>
    <property type="match status" value="1"/>
</dbReference>
<dbReference type="SMART" id="SM00912">
    <property type="entry name" value="Haemagg_act"/>
    <property type="match status" value="1"/>
</dbReference>
<protein>
    <submittedName>
        <fullName evidence="3">Filamentous hemagglutinin N-terminal domain-containing protein</fullName>
    </submittedName>
</protein>
<dbReference type="NCBIfam" id="TIGR01901">
    <property type="entry name" value="adhes_NPXG"/>
    <property type="match status" value="1"/>
</dbReference>
<feature type="domain" description="Filamentous haemagglutinin FhaB/tRNA nuclease CdiA-like TPS" evidence="2">
    <location>
        <begin position="31"/>
        <end position="142"/>
    </location>
</feature>
<dbReference type="Pfam" id="PF17963">
    <property type="entry name" value="Big_9"/>
    <property type="match status" value="1"/>
</dbReference>
<dbReference type="PANTHER" id="PTHR12338:SF5">
    <property type="entry name" value="ANTIGEN 43-RELATED"/>
    <property type="match status" value="1"/>
</dbReference>
<dbReference type="Gene3D" id="2.160.20.10">
    <property type="entry name" value="Single-stranded right-handed beta-helix, Pectin lyase-like"/>
    <property type="match status" value="1"/>
</dbReference>
<name>A0A3M8QQZ4_9PROT</name>
<dbReference type="RefSeq" id="WP_123105544.1">
    <property type="nucleotide sequence ID" value="NZ_CP127527.1"/>
</dbReference>
<keyword evidence="1" id="KW-0732">Signal</keyword>
<comment type="caution">
    <text evidence="3">The sequence shown here is derived from an EMBL/GenBank/DDBJ whole genome shotgun (WGS) entry which is preliminary data.</text>
</comment>
<dbReference type="PANTHER" id="PTHR12338">
    <property type="entry name" value="AUTOTRANSPORTER"/>
    <property type="match status" value="1"/>
</dbReference>
<sequence length="773" mass="78520">MGSAKGIRSAAQRRKRLRAACALAMLWPLAATANPMGPQVISGQAAFLNNGNALTVTNTPGTIINWNGFSINAGELTRFIQESASSAVLNRVIGADPSRILGTLLSNGQVFLINPNGIVFGAGATIDTAGLVASTLDLSNKDFAAGKLNFAANQQAGTIDNAAVIRTPQGGFVYLVAPDVENSGLITSPQGQIILAAGHSVDLVSPESPALRVVVSSPGGEATNMGKIIAESGQIGIYAGLIDQSGIVDANTAVQGKNGQITLEALGSIHMAPGSLTTASGAGESANDGGSIRIDAAGGTLDLASGATVAVNGGSEGGNGGTMDLSGQGLILQGVYSGQAFAPGYREGSLLLDPYFINITAGNTASDTPLTSGNIYANQYNGQTLYISPTELASAAFSNISLQAMYGITINSPIASIGKAQSLDLQVPGLIGSINVEPNAAIGTANNPLHANIAMTAANINLQSSIYATGNVALGGGAVNLYSNNSVPLTISANQFSATNLNIGPGLFVISSASGGVITNLAFPTGNLTFNGQITVANFTSPPGYTEKAGTVTNNGNLSFTGMNNIGEEFINNGSVDNFGQLTFAGPVTINTTRFVPDAFLNEYSSSYMSFKNGFSNISPIQLVGGLMAFGTSGQYTLSAQNVTAQPGGSVTVAFSGQNGPLAFNKVLQSPNDGTFVNNGNGTYTYTANPTFNGDYFTYMVYANAGGTAVVTQQIQAGASTAPSTVPPTVPTGIAIPPIPSNVSNIITQVDPNSNSSKINSNKGGHNVTYVCQ</sequence>
<evidence type="ECO:0000256" key="1">
    <source>
        <dbReference type="SAM" id="SignalP"/>
    </source>
</evidence>
<dbReference type="EMBL" id="RIZI01000190">
    <property type="protein sequence ID" value="RNF58666.1"/>
    <property type="molecule type" value="Genomic_DNA"/>
</dbReference>
<reference evidence="3" key="1">
    <citation type="submission" date="2018-10" db="EMBL/GenBank/DDBJ databases">
        <title>Acidithiobacillus sulfuriphilus sp. nov.: an extremely acidophilic sulfur-oxidizing chemolithotroph isolated from a neutral pH environment.</title>
        <authorList>
            <person name="Falagan C."/>
            <person name="Moya-Beltran A."/>
            <person name="Quatrini R."/>
            <person name="Johnson D.B."/>
        </authorList>
    </citation>
    <scope>NUCLEOTIDE SEQUENCE [LARGE SCALE GENOMIC DNA]</scope>
    <source>
        <strain evidence="3">CJ-2</strain>
    </source>
</reference>
<gene>
    <name evidence="3" type="ORF">EC580_12470</name>
</gene>
<evidence type="ECO:0000313" key="3">
    <source>
        <dbReference type="EMBL" id="RNF58666.1"/>
    </source>
</evidence>
<organism evidence="3">
    <name type="scientific">Acidithiobacillus sulfuriphilus</name>
    <dbReference type="NCBI Taxonomy" id="1867749"/>
    <lineage>
        <taxon>Bacteria</taxon>
        <taxon>Pseudomonadati</taxon>
        <taxon>Pseudomonadota</taxon>
        <taxon>Acidithiobacillia</taxon>
        <taxon>Acidithiobacillales</taxon>
        <taxon>Acidithiobacillaceae</taxon>
        <taxon>Acidithiobacillus</taxon>
    </lineage>
</organism>
<dbReference type="InterPro" id="IPR050909">
    <property type="entry name" value="Bact_Autotransporter_VF"/>
</dbReference>
<dbReference type="Pfam" id="PF05860">
    <property type="entry name" value="TPS"/>
    <property type="match status" value="1"/>
</dbReference>
<accession>A0A3M8QQZ4</accession>
<proteinExistence type="predicted"/>
<evidence type="ECO:0000259" key="2">
    <source>
        <dbReference type="SMART" id="SM00912"/>
    </source>
</evidence>